<geneLocation type="plasmid" evidence="2 3">
    <name>p1</name>
</geneLocation>
<gene>
    <name evidence="2" type="ORF">JWJ88_12530</name>
</gene>
<feature type="region of interest" description="Disordered" evidence="1">
    <location>
        <begin position="20"/>
        <end position="41"/>
    </location>
</feature>
<name>A0ABX7JJK0_9RHOB</name>
<sequence length="97" mass="10643">MIPDLPNLTADALRLPKIDGHPRSLPTVPGAHCGKDASDSDQGHHRFILYARAFSANSVFAFSALWSANRSHPSSLDDTKGCLKKRQIACRSCQIWV</sequence>
<organism evidence="2 3">
    <name type="scientific">Paracoccus methylovorus</name>
    <dbReference type="NCBI Taxonomy" id="2812658"/>
    <lineage>
        <taxon>Bacteria</taxon>
        <taxon>Pseudomonadati</taxon>
        <taxon>Pseudomonadota</taxon>
        <taxon>Alphaproteobacteria</taxon>
        <taxon>Rhodobacterales</taxon>
        <taxon>Paracoccaceae</taxon>
        <taxon>Paracoccus</taxon>
    </lineage>
</organism>
<accession>A0ABX7JJK0</accession>
<dbReference type="RefSeq" id="WP_205295287.1">
    <property type="nucleotide sequence ID" value="NZ_CP070369.1"/>
</dbReference>
<evidence type="ECO:0000313" key="3">
    <source>
        <dbReference type="Proteomes" id="UP000663629"/>
    </source>
</evidence>
<evidence type="ECO:0000313" key="2">
    <source>
        <dbReference type="EMBL" id="QRZ14310.1"/>
    </source>
</evidence>
<keyword evidence="2" id="KW-0614">Plasmid</keyword>
<reference evidence="2 3" key="1">
    <citation type="submission" date="2021-02" db="EMBL/GenBank/DDBJ databases">
        <title>Paracoccus methylovroum sp.nov., a new methanol and methylamine utilizing methylotrophic denitrifer.</title>
        <authorList>
            <person name="Timsy T."/>
            <person name="Behrendt U."/>
            <person name="Ulrich A."/>
            <person name="Spanner T."/>
            <person name="Foesel B.U."/>
            <person name="Horn M.A."/>
            <person name="Kolb S."/>
        </authorList>
    </citation>
    <scope>NUCLEOTIDE SEQUENCE [LARGE SCALE GENOMIC DNA]</scope>
    <source>
        <strain evidence="2 3">H4-D09</strain>
        <plasmid evidence="2 3">p1</plasmid>
    </source>
</reference>
<proteinExistence type="predicted"/>
<dbReference type="EMBL" id="CP070369">
    <property type="protein sequence ID" value="QRZ14310.1"/>
    <property type="molecule type" value="Genomic_DNA"/>
</dbReference>
<dbReference type="Proteomes" id="UP000663629">
    <property type="component" value="Plasmid p1"/>
</dbReference>
<protein>
    <submittedName>
        <fullName evidence="2">Uncharacterized protein</fullName>
    </submittedName>
</protein>
<keyword evidence="3" id="KW-1185">Reference proteome</keyword>
<evidence type="ECO:0000256" key="1">
    <source>
        <dbReference type="SAM" id="MobiDB-lite"/>
    </source>
</evidence>